<evidence type="ECO:0000256" key="4">
    <source>
        <dbReference type="ARBA" id="ARBA00022475"/>
    </source>
</evidence>
<gene>
    <name evidence="9" type="ORF">NE619_02820</name>
</gene>
<keyword evidence="4" id="KW-1003">Cell membrane</keyword>
<keyword evidence="5 8" id="KW-0812">Transmembrane</keyword>
<feature type="transmembrane region" description="Helical" evidence="8">
    <location>
        <begin position="155"/>
        <end position="173"/>
    </location>
</feature>
<dbReference type="RefSeq" id="WP_256130840.1">
    <property type="nucleotide sequence ID" value="NZ_JANFXK010000002.1"/>
</dbReference>
<dbReference type="CDD" id="cd06550">
    <property type="entry name" value="TM_ABC_iron-siderophores_like"/>
    <property type="match status" value="1"/>
</dbReference>
<comment type="caution">
    <text evidence="9">The sequence shown here is derived from an EMBL/GenBank/DDBJ whole genome shotgun (WGS) entry which is preliminary data.</text>
</comment>
<reference evidence="9 10" key="1">
    <citation type="submission" date="2022-06" db="EMBL/GenBank/DDBJ databases">
        <title>Isolation of gut microbiota from human fecal samples.</title>
        <authorList>
            <person name="Pamer E.G."/>
            <person name="Barat B."/>
            <person name="Waligurski E."/>
            <person name="Medina S."/>
            <person name="Paddock L."/>
            <person name="Mostad J."/>
        </authorList>
    </citation>
    <scope>NUCLEOTIDE SEQUENCE [LARGE SCALE GENOMIC DNA]</scope>
    <source>
        <strain evidence="9 10">SL.3.17</strain>
    </source>
</reference>
<name>A0ABT1RKE9_9FIRM</name>
<feature type="transmembrane region" description="Helical" evidence="8">
    <location>
        <begin position="246"/>
        <end position="272"/>
    </location>
</feature>
<dbReference type="InterPro" id="IPR037294">
    <property type="entry name" value="ABC_BtuC-like"/>
</dbReference>
<dbReference type="Gene3D" id="1.10.3470.10">
    <property type="entry name" value="ABC transporter involved in vitamin B12 uptake, BtuC"/>
    <property type="match status" value="1"/>
</dbReference>
<evidence type="ECO:0000313" key="10">
    <source>
        <dbReference type="Proteomes" id="UP001524502"/>
    </source>
</evidence>
<evidence type="ECO:0000256" key="5">
    <source>
        <dbReference type="ARBA" id="ARBA00022692"/>
    </source>
</evidence>
<feature type="transmembrane region" description="Helical" evidence="8">
    <location>
        <begin position="112"/>
        <end position="143"/>
    </location>
</feature>
<organism evidence="9 10">
    <name type="scientific">Anaerovorax odorimutans</name>
    <dbReference type="NCBI Taxonomy" id="109327"/>
    <lineage>
        <taxon>Bacteria</taxon>
        <taxon>Bacillati</taxon>
        <taxon>Bacillota</taxon>
        <taxon>Clostridia</taxon>
        <taxon>Peptostreptococcales</taxon>
        <taxon>Anaerovoracaceae</taxon>
        <taxon>Anaerovorax</taxon>
    </lineage>
</organism>
<feature type="transmembrane region" description="Helical" evidence="8">
    <location>
        <begin position="314"/>
        <end position="332"/>
    </location>
</feature>
<evidence type="ECO:0000256" key="7">
    <source>
        <dbReference type="ARBA" id="ARBA00023136"/>
    </source>
</evidence>
<sequence>MTQEHRTHNWIKAAVLIALPLIFFIGTICVGRYSISIEAVFKSFWTALTGADLGIDEKTFTVVMEIRFQRGIQGLLVGASLAASGACFQSLFRNPLVSSGMLGVSNGAGFGAALSILLFNSMVMTSVFSFGFGILAVILAYLVGKVSGGTPTITLVLGGTIIQSIFSALLSLLKYVADPYSELPAITFWLMGSLASTKSTELLFSAIPMLVGIMGMLLFRWRLNVLSMGDREAKTLGLNVGLNKGIIVGFATLATAGAVCISGVIGWVGLVVPHMCRMVIGSDNKWLIPASISIGACFTVFVDTLCRTISGAEIPLGIVTAIVGGPFFIYLLKKTKGKNW</sequence>
<evidence type="ECO:0000256" key="8">
    <source>
        <dbReference type="SAM" id="Phobius"/>
    </source>
</evidence>
<evidence type="ECO:0000256" key="6">
    <source>
        <dbReference type="ARBA" id="ARBA00022989"/>
    </source>
</evidence>
<dbReference type="Proteomes" id="UP001524502">
    <property type="component" value="Unassembled WGS sequence"/>
</dbReference>
<protein>
    <submittedName>
        <fullName evidence="9">Iron ABC transporter permease</fullName>
    </submittedName>
</protein>
<comment type="similarity">
    <text evidence="2">Belongs to the binding-protein-dependent transport system permease family. FecCD subfamily.</text>
</comment>
<keyword evidence="6 8" id="KW-1133">Transmembrane helix</keyword>
<feature type="transmembrane region" description="Helical" evidence="8">
    <location>
        <begin position="74"/>
        <end position="92"/>
    </location>
</feature>
<feature type="transmembrane region" description="Helical" evidence="8">
    <location>
        <begin position="13"/>
        <end position="35"/>
    </location>
</feature>
<dbReference type="SUPFAM" id="SSF81345">
    <property type="entry name" value="ABC transporter involved in vitamin B12 uptake, BtuC"/>
    <property type="match status" value="1"/>
</dbReference>
<dbReference type="EMBL" id="JANFXK010000002">
    <property type="protein sequence ID" value="MCQ4635649.1"/>
    <property type="molecule type" value="Genomic_DNA"/>
</dbReference>
<comment type="subcellular location">
    <subcellularLocation>
        <location evidence="1">Cell membrane</location>
        <topology evidence="1">Multi-pass membrane protein</topology>
    </subcellularLocation>
</comment>
<dbReference type="PANTHER" id="PTHR30472:SF70">
    <property type="entry name" value="MOLYBDATE IMPORT SYSTEM PERMEASE PROTEIN MOLB"/>
    <property type="match status" value="1"/>
</dbReference>
<feature type="transmembrane region" description="Helical" evidence="8">
    <location>
        <begin position="202"/>
        <end position="221"/>
    </location>
</feature>
<proteinExistence type="inferred from homology"/>
<dbReference type="PANTHER" id="PTHR30472">
    <property type="entry name" value="FERRIC ENTEROBACTIN TRANSPORT SYSTEM PERMEASE PROTEIN"/>
    <property type="match status" value="1"/>
</dbReference>
<keyword evidence="7 8" id="KW-0472">Membrane</keyword>
<keyword evidence="3" id="KW-0813">Transport</keyword>
<accession>A0ABT1RKE9</accession>
<evidence type="ECO:0000313" key="9">
    <source>
        <dbReference type="EMBL" id="MCQ4635649.1"/>
    </source>
</evidence>
<evidence type="ECO:0000256" key="1">
    <source>
        <dbReference type="ARBA" id="ARBA00004651"/>
    </source>
</evidence>
<dbReference type="InterPro" id="IPR000522">
    <property type="entry name" value="ABC_transptr_permease_BtuC"/>
</dbReference>
<dbReference type="Pfam" id="PF01032">
    <property type="entry name" value="FecCD"/>
    <property type="match status" value="1"/>
</dbReference>
<keyword evidence="10" id="KW-1185">Reference proteome</keyword>
<evidence type="ECO:0000256" key="2">
    <source>
        <dbReference type="ARBA" id="ARBA00007935"/>
    </source>
</evidence>
<evidence type="ECO:0000256" key="3">
    <source>
        <dbReference type="ARBA" id="ARBA00022448"/>
    </source>
</evidence>